<feature type="domain" description="SPOR" evidence="2">
    <location>
        <begin position="284"/>
        <end position="357"/>
    </location>
</feature>
<reference evidence="3 4" key="1">
    <citation type="submission" date="2015-12" db="EMBL/GenBank/DDBJ databases">
        <authorList>
            <person name="Kim M.K."/>
            <person name="Srinivasan S."/>
            <person name="Lee J.-J."/>
            <person name="Kim K."/>
        </authorList>
    </citation>
    <scope>NUCLEOTIDE SEQUENCE [LARGE SCALE GENOMIC DNA]</scope>
    <source>
        <strain evidence="3 4">BM2</strain>
    </source>
</reference>
<evidence type="ECO:0000259" key="2">
    <source>
        <dbReference type="PROSITE" id="PS51724"/>
    </source>
</evidence>
<feature type="compositionally biased region" description="Low complexity" evidence="1">
    <location>
        <begin position="123"/>
        <end position="147"/>
    </location>
</feature>
<dbReference type="RefSeq" id="WP_062158406.1">
    <property type="nucleotide sequence ID" value="NZ_CP013910.1"/>
</dbReference>
<dbReference type="Proteomes" id="UP000060071">
    <property type="component" value="Chromosome"/>
</dbReference>
<feature type="region of interest" description="Disordered" evidence="1">
    <location>
        <begin position="238"/>
        <end position="287"/>
    </location>
</feature>
<dbReference type="InterPro" id="IPR007730">
    <property type="entry name" value="SPOR-like_dom"/>
</dbReference>
<feature type="compositionally biased region" description="Low complexity" evidence="1">
    <location>
        <begin position="62"/>
        <end position="105"/>
    </location>
</feature>
<protein>
    <recommendedName>
        <fullName evidence="2">SPOR domain-containing protein</fullName>
    </recommendedName>
</protein>
<feature type="domain" description="SPOR" evidence="2">
    <location>
        <begin position="165"/>
        <end position="241"/>
    </location>
</feature>
<dbReference type="PROSITE" id="PS51724">
    <property type="entry name" value="SPOR"/>
    <property type="match status" value="2"/>
</dbReference>
<organism evidence="3 4">
    <name type="scientific">Deinococcus actinosclerus</name>
    <dbReference type="NCBI Taxonomy" id="1768108"/>
    <lineage>
        <taxon>Bacteria</taxon>
        <taxon>Thermotogati</taxon>
        <taxon>Deinococcota</taxon>
        <taxon>Deinococci</taxon>
        <taxon>Deinococcales</taxon>
        <taxon>Deinococcaceae</taxon>
        <taxon>Deinococcus</taxon>
    </lineage>
</organism>
<feature type="compositionally biased region" description="Low complexity" evidence="1">
    <location>
        <begin position="245"/>
        <end position="287"/>
    </location>
</feature>
<dbReference type="EMBL" id="CP013910">
    <property type="protein sequence ID" value="ALW89093.1"/>
    <property type="molecule type" value="Genomic_DNA"/>
</dbReference>
<evidence type="ECO:0000256" key="1">
    <source>
        <dbReference type="SAM" id="MobiDB-lite"/>
    </source>
</evidence>
<feature type="region of interest" description="Disordered" evidence="1">
    <location>
        <begin position="36"/>
        <end position="168"/>
    </location>
</feature>
<accession>A0ABM5X600</accession>
<dbReference type="InterPro" id="IPR036680">
    <property type="entry name" value="SPOR-like_sf"/>
</dbReference>
<evidence type="ECO:0000313" key="3">
    <source>
        <dbReference type="EMBL" id="ALW89093.1"/>
    </source>
</evidence>
<dbReference type="Gene3D" id="3.30.70.1070">
    <property type="entry name" value="Sporulation related repeat"/>
    <property type="match status" value="2"/>
</dbReference>
<dbReference type="Pfam" id="PF05036">
    <property type="entry name" value="SPOR"/>
    <property type="match status" value="2"/>
</dbReference>
<gene>
    <name evidence="3" type="ORF">AUC44_09480</name>
</gene>
<keyword evidence="4" id="KW-1185">Reference proteome</keyword>
<proteinExistence type="predicted"/>
<sequence length="357" mass="35946">MSRASTRRWPDVMIGTLVVLLLGGFGTLLLRPQASAPVSADEPQPATTATSPVPGIPGAPGTTSDDAVAAPVTAAPTTTQPATGTDTGATADAPATPAPETTDAPVIAAAPIGTPDPALTGQPESPTTATPGTEATPAAEQPDAAAPGTPTPRTGGAVPTSEQRTPLRSDYRITLGTFSSVGAAQTAAQGVSALGYAVYPIDLGSQVVAQVGPFADETSAREALADVQRAYPGAVLYPPRNRSLSSAATPATATPSQTEQAQPEPTPAATPADRAGDTAASPAATSTEPTYLQVGAFDRLESAQNLVQQLRDLGYNPTVNAPAGKKVTVLVGPYTGDPLTRTEARLGQNGLQSFRVR</sequence>
<name>A0ABM5X600_9DEIO</name>
<evidence type="ECO:0000313" key="4">
    <source>
        <dbReference type="Proteomes" id="UP000060071"/>
    </source>
</evidence>
<dbReference type="SUPFAM" id="SSF110997">
    <property type="entry name" value="Sporulation related repeat"/>
    <property type="match status" value="2"/>
</dbReference>